<name>A0AA40AWW9_9PEZI</name>
<dbReference type="PANTHER" id="PTHR46082:SF11">
    <property type="entry name" value="AAA+ ATPASE DOMAIN-CONTAINING PROTEIN-RELATED"/>
    <property type="match status" value="1"/>
</dbReference>
<accession>A0AA40AWW9</accession>
<keyword evidence="3" id="KW-1185">Reference proteome</keyword>
<dbReference type="InterPro" id="IPR053137">
    <property type="entry name" value="NLR-like"/>
</dbReference>
<reference evidence="2" key="1">
    <citation type="submission" date="2023-06" db="EMBL/GenBank/DDBJ databases">
        <title>Genome-scale phylogeny and comparative genomics of the fungal order Sordariales.</title>
        <authorList>
            <consortium name="Lawrence Berkeley National Laboratory"/>
            <person name="Hensen N."/>
            <person name="Bonometti L."/>
            <person name="Westerberg I."/>
            <person name="Brannstrom I.O."/>
            <person name="Guillou S."/>
            <person name="Cros-Aarteil S."/>
            <person name="Calhoun S."/>
            <person name="Haridas S."/>
            <person name="Kuo A."/>
            <person name="Mondo S."/>
            <person name="Pangilinan J."/>
            <person name="Riley R."/>
            <person name="LaButti K."/>
            <person name="Andreopoulos B."/>
            <person name="Lipzen A."/>
            <person name="Chen C."/>
            <person name="Yanf M."/>
            <person name="Daum C."/>
            <person name="Ng V."/>
            <person name="Clum A."/>
            <person name="Steindorff A."/>
            <person name="Ohm R."/>
            <person name="Martin F."/>
            <person name="Silar P."/>
            <person name="Natvig D."/>
            <person name="Lalanne C."/>
            <person name="Gautier V."/>
            <person name="Ament-velasquez S.L."/>
            <person name="Kruys A."/>
            <person name="Hutchinson M.I."/>
            <person name="Powell A.J."/>
            <person name="Barry K."/>
            <person name="Miller A.N."/>
            <person name="Grigoriev I.V."/>
            <person name="Debuchy R."/>
            <person name="Gladieux P."/>
            <person name="Thoren M.H."/>
            <person name="Johannesson H."/>
        </authorList>
    </citation>
    <scope>NUCLEOTIDE SEQUENCE</scope>
    <source>
        <strain evidence="2">SMH2392-1A</strain>
    </source>
</reference>
<dbReference type="EMBL" id="JAUIRO010000003">
    <property type="protein sequence ID" value="KAK0723504.1"/>
    <property type="molecule type" value="Genomic_DNA"/>
</dbReference>
<dbReference type="InterPro" id="IPR035994">
    <property type="entry name" value="Nucleoside_phosphorylase_sf"/>
</dbReference>
<dbReference type="Gene3D" id="3.40.50.1580">
    <property type="entry name" value="Nucleoside phosphorylase domain"/>
    <property type="match status" value="1"/>
</dbReference>
<keyword evidence="1" id="KW-0732">Signal</keyword>
<sequence length="184" mass="19991">MAQVTPPSLLPTFFDVCLLVGVGGGALGKADVRLGDVLVSNAVEQYDIGTTGPDGLRRRRVQYQPPQELRTAISRLRAQHEFGQSRLAAVLSEMGRQHQPIANTRTGIHSRTSSSRALRPCWIGEHKPLTTASRTRIFISSPHRVAQVAKVQGYGFPLCKYQSCACKNMPVAAPASCVRGLVRS</sequence>
<organism evidence="2 3">
    <name type="scientific">Lasiosphaeria miniovina</name>
    <dbReference type="NCBI Taxonomy" id="1954250"/>
    <lineage>
        <taxon>Eukaryota</taxon>
        <taxon>Fungi</taxon>
        <taxon>Dikarya</taxon>
        <taxon>Ascomycota</taxon>
        <taxon>Pezizomycotina</taxon>
        <taxon>Sordariomycetes</taxon>
        <taxon>Sordariomycetidae</taxon>
        <taxon>Sordariales</taxon>
        <taxon>Lasiosphaeriaceae</taxon>
        <taxon>Lasiosphaeria</taxon>
    </lineage>
</organism>
<evidence type="ECO:0008006" key="4">
    <source>
        <dbReference type="Google" id="ProtNLM"/>
    </source>
</evidence>
<dbReference type="PANTHER" id="PTHR46082">
    <property type="entry name" value="ATP/GTP-BINDING PROTEIN-RELATED"/>
    <property type="match status" value="1"/>
</dbReference>
<dbReference type="AlphaFoldDB" id="A0AA40AWW9"/>
<evidence type="ECO:0000256" key="1">
    <source>
        <dbReference type="SAM" id="SignalP"/>
    </source>
</evidence>
<dbReference type="GO" id="GO:0009116">
    <property type="term" value="P:nucleoside metabolic process"/>
    <property type="evidence" value="ECO:0007669"/>
    <property type="project" value="InterPro"/>
</dbReference>
<proteinExistence type="predicted"/>
<comment type="caution">
    <text evidence="2">The sequence shown here is derived from an EMBL/GenBank/DDBJ whole genome shotgun (WGS) entry which is preliminary data.</text>
</comment>
<dbReference type="RefSeq" id="XP_060299428.1">
    <property type="nucleotide sequence ID" value="XM_060434051.1"/>
</dbReference>
<evidence type="ECO:0000313" key="3">
    <source>
        <dbReference type="Proteomes" id="UP001172101"/>
    </source>
</evidence>
<gene>
    <name evidence="2" type="ORF">B0T26DRAFT_262156</name>
</gene>
<protein>
    <recommendedName>
        <fullName evidence="4">Nucleoside phosphorylase domain-containing protein</fullName>
    </recommendedName>
</protein>
<dbReference type="GeneID" id="85317321"/>
<evidence type="ECO:0000313" key="2">
    <source>
        <dbReference type="EMBL" id="KAK0723504.1"/>
    </source>
</evidence>
<feature type="chain" id="PRO_5041296777" description="Nucleoside phosphorylase domain-containing protein" evidence="1">
    <location>
        <begin position="26"/>
        <end position="184"/>
    </location>
</feature>
<feature type="signal peptide" evidence="1">
    <location>
        <begin position="1"/>
        <end position="25"/>
    </location>
</feature>
<dbReference type="GO" id="GO:0003824">
    <property type="term" value="F:catalytic activity"/>
    <property type="evidence" value="ECO:0007669"/>
    <property type="project" value="InterPro"/>
</dbReference>
<dbReference type="Proteomes" id="UP001172101">
    <property type="component" value="Unassembled WGS sequence"/>
</dbReference>